<evidence type="ECO:0000313" key="2">
    <source>
        <dbReference type="Proteomes" id="UP000632377"/>
    </source>
</evidence>
<name>A0ABS1TGI0_9CLOT</name>
<organism evidence="1 2">
    <name type="scientific">Clostridium rhizosphaerae</name>
    <dbReference type="NCBI Taxonomy" id="2803861"/>
    <lineage>
        <taxon>Bacteria</taxon>
        <taxon>Bacillati</taxon>
        <taxon>Bacillota</taxon>
        <taxon>Clostridia</taxon>
        <taxon>Eubacteriales</taxon>
        <taxon>Clostridiaceae</taxon>
        <taxon>Clostridium</taxon>
    </lineage>
</organism>
<accession>A0ABS1TGI0</accession>
<proteinExistence type="predicted"/>
<evidence type="ECO:0000313" key="1">
    <source>
        <dbReference type="EMBL" id="MBL4938503.1"/>
    </source>
</evidence>
<keyword evidence="2" id="KW-1185">Reference proteome</keyword>
<dbReference type="Proteomes" id="UP000632377">
    <property type="component" value="Unassembled WGS sequence"/>
</dbReference>
<sequence length="59" mass="7133">MNLFDNQGDANQKFIYITLKDGSEVQLRLFKNGYIFYNSSHCFFKMDNEAFHKFWNELN</sequence>
<gene>
    <name evidence="1" type="ORF">JK636_22625</name>
</gene>
<protein>
    <submittedName>
        <fullName evidence="1">Uncharacterized protein</fullName>
    </submittedName>
</protein>
<comment type="caution">
    <text evidence="1">The sequence shown here is derived from an EMBL/GenBank/DDBJ whole genome shotgun (WGS) entry which is preliminary data.</text>
</comment>
<reference evidence="1 2" key="1">
    <citation type="submission" date="2021-01" db="EMBL/GenBank/DDBJ databases">
        <title>Genome public.</title>
        <authorList>
            <person name="Liu C."/>
            <person name="Sun Q."/>
        </authorList>
    </citation>
    <scope>NUCLEOTIDE SEQUENCE [LARGE SCALE GENOMIC DNA]</scope>
    <source>
        <strain evidence="1 2">YIM B02515</strain>
    </source>
</reference>
<dbReference type="EMBL" id="JAESWC010000023">
    <property type="protein sequence ID" value="MBL4938503.1"/>
    <property type="molecule type" value="Genomic_DNA"/>
</dbReference>